<dbReference type="OrthoDB" id="9796171at2"/>
<proteinExistence type="predicted"/>
<accession>A0A0M6Y1Y3</accession>
<dbReference type="AlphaFoldDB" id="A0A0M6Y1Y3"/>
<dbReference type="EMBL" id="CXST01000001">
    <property type="protein sequence ID" value="CTQ43329.1"/>
    <property type="molecule type" value="Genomic_DNA"/>
</dbReference>
<keyword evidence="3" id="KW-1185">Reference proteome</keyword>
<dbReference type="RefSeq" id="WP_055655432.1">
    <property type="nucleotide sequence ID" value="NZ_CXST01000001.1"/>
</dbReference>
<name>A0A0M6Y1Y3_9HYPH</name>
<dbReference type="Gene3D" id="3.40.630.30">
    <property type="match status" value="1"/>
</dbReference>
<dbReference type="InterPro" id="IPR016181">
    <property type="entry name" value="Acyl_CoA_acyltransferase"/>
</dbReference>
<evidence type="ECO:0000313" key="3">
    <source>
        <dbReference type="Proteomes" id="UP000048926"/>
    </source>
</evidence>
<dbReference type="InterPro" id="IPR000182">
    <property type="entry name" value="GNAT_dom"/>
</dbReference>
<evidence type="ECO:0000313" key="2">
    <source>
        <dbReference type="EMBL" id="CTQ43329.1"/>
    </source>
</evidence>
<dbReference type="CDD" id="cd04301">
    <property type="entry name" value="NAT_SF"/>
    <property type="match status" value="1"/>
</dbReference>
<keyword evidence="2" id="KW-0012">Acyltransferase</keyword>
<dbReference type="PROSITE" id="PS51186">
    <property type="entry name" value="GNAT"/>
    <property type="match status" value="1"/>
</dbReference>
<sequence>MSLPANLTARWATFDELSLNDLYGVLKLRQDIFILEQASFYADIDGKDQTALHYLIKDEEAGTLLGAIRLFTEPQQGRARIGRVVIAKAGRGSGLGRLMMQAGIDKAEALVPGCEIHVSAQAYLEAFYGSLGFATVSEEYIEDGILHVDMIRSANVN</sequence>
<reference evidence="3" key="1">
    <citation type="submission" date="2015-07" db="EMBL/GenBank/DDBJ databases">
        <authorList>
            <person name="Rodrigo-Torres Lidia"/>
            <person name="Arahal R.David."/>
        </authorList>
    </citation>
    <scope>NUCLEOTIDE SEQUENCE [LARGE SCALE GENOMIC DNA]</scope>
    <source>
        <strain evidence="3">CECT 4801</strain>
    </source>
</reference>
<dbReference type="Proteomes" id="UP000048926">
    <property type="component" value="Unassembled WGS sequence"/>
</dbReference>
<dbReference type="GO" id="GO:0016747">
    <property type="term" value="F:acyltransferase activity, transferring groups other than amino-acyl groups"/>
    <property type="evidence" value="ECO:0007669"/>
    <property type="project" value="InterPro"/>
</dbReference>
<dbReference type="STRING" id="187304.B0E33_21395"/>
<feature type="domain" description="N-acetyltransferase" evidence="1">
    <location>
        <begin position="12"/>
        <end position="155"/>
    </location>
</feature>
<dbReference type="SUPFAM" id="SSF55729">
    <property type="entry name" value="Acyl-CoA N-acyltransferases (Nat)"/>
    <property type="match status" value="1"/>
</dbReference>
<keyword evidence="2" id="KW-0808">Transferase</keyword>
<gene>
    <name evidence="2" type="ORF">LAL4801_01766</name>
</gene>
<protein>
    <submittedName>
        <fullName evidence="2">Putative acyltransferase</fullName>
    </submittedName>
</protein>
<evidence type="ECO:0000259" key="1">
    <source>
        <dbReference type="PROSITE" id="PS51186"/>
    </source>
</evidence>
<dbReference type="Pfam" id="PF13673">
    <property type="entry name" value="Acetyltransf_10"/>
    <property type="match status" value="1"/>
</dbReference>
<organism evidence="2 3">
    <name type="scientific">Roseibium aggregatum</name>
    <dbReference type="NCBI Taxonomy" id="187304"/>
    <lineage>
        <taxon>Bacteria</taxon>
        <taxon>Pseudomonadati</taxon>
        <taxon>Pseudomonadota</taxon>
        <taxon>Alphaproteobacteria</taxon>
        <taxon>Hyphomicrobiales</taxon>
        <taxon>Stappiaceae</taxon>
        <taxon>Roseibium</taxon>
    </lineage>
</organism>